<dbReference type="Proteomes" id="UP000626026">
    <property type="component" value="Unassembled WGS sequence"/>
</dbReference>
<protein>
    <submittedName>
        <fullName evidence="1">Conjugal transfer protein TraD</fullName>
    </submittedName>
</protein>
<comment type="caution">
    <text evidence="1">The sequence shown here is derived from an EMBL/GenBank/DDBJ whole genome shotgun (WGS) entry which is preliminary data.</text>
</comment>
<proteinExistence type="predicted"/>
<gene>
    <name evidence="1" type="ORF">IBL26_22525</name>
</gene>
<evidence type="ECO:0000313" key="1">
    <source>
        <dbReference type="EMBL" id="MBC9209634.1"/>
    </source>
</evidence>
<organism evidence="1 2">
    <name type="scientific">Teichococcus aerophilus</name>
    <dbReference type="NCBI Taxonomy" id="1224513"/>
    <lineage>
        <taxon>Bacteria</taxon>
        <taxon>Pseudomonadati</taxon>
        <taxon>Pseudomonadota</taxon>
        <taxon>Alphaproteobacteria</taxon>
        <taxon>Acetobacterales</taxon>
        <taxon>Roseomonadaceae</taxon>
        <taxon>Roseomonas</taxon>
    </lineage>
</organism>
<dbReference type="Pfam" id="PF06412">
    <property type="entry name" value="TraD"/>
    <property type="match status" value="1"/>
</dbReference>
<reference evidence="1 2" key="1">
    <citation type="journal article" date="2013" name="Int. J. Syst. Evol. Microbiol.">
        <title>Roseomonas aerophila sp. nov., isolated from air.</title>
        <authorList>
            <person name="Kim S.J."/>
            <person name="Weon H.Y."/>
            <person name="Ahn J.H."/>
            <person name="Hong S.B."/>
            <person name="Seok S.J."/>
            <person name="Whang K.S."/>
            <person name="Kwon S.W."/>
        </authorList>
    </citation>
    <scope>NUCLEOTIDE SEQUENCE [LARGE SCALE GENOMIC DNA]</scope>
    <source>
        <strain evidence="1 2">NBRC 108923</strain>
    </source>
</reference>
<keyword evidence="2" id="KW-1185">Reference proteome</keyword>
<accession>A0ABR7RTR4</accession>
<dbReference type="InterPro" id="IPR009444">
    <property type="entry name" value="Conjugal_tfr_TraD_a-type"/>
</dbReference>
<dbReference type="EMBL" id="JACTVA010000063">
    <property type="protein sequence ID" value="MBC9209634.1"/>
    <property type="molecule type" value="Genomic_DNA"/>
</dbReference>
<sequence length="116" mass="12802">MRRTRRARLRSSQAIARAEAARARTETRDWALARRERTRHLIELGGLLSKAGLIDLTDDDRATLLGALLELAGRLRDGDADGTTPAQLRARWRHAGLRAFHAGREAADGTREGGLP</sequence>
<name>A0ABR7RTR4_9PROT</name>
<evidence type="ECO:0000313" key="2">
    <source>
        <dbReference type="Proteomes" id="UP000626026"/>
    </source>
</evidence>